<gene>
    <name evidence="1" type="ORF">HNQ47_000544</name>
</gene>
<dbReference type="RefSeq" id="WP_183327294.1">
    <property type="nucleotide sequence ID" value="NZ_JACHHK010000002.1"/>
</dbReference>
<proteinExistence type="predicted"/>
<keyword evidence="1" id="KW-0808">Transferase</keyword>
<dbReference type="EMBL" id="JACHHK010000002">
    <property type="protein sequence ID" value="MBB5182525.1"/>
    <property type="molecule type" value="Genomic_DNA"/>
</dbReference>
<reference evidence="1 2" key="1">
    <citation type="submission" date="2020-08" db="EMBL/GenBank/DDBJ databases">
        <title>Genomic Encyclopedia of Type Strains, Phase IV (KMG-IV): sequencing the most valuable type-strain genomes for metagenomic binning, comparative biology and taxonomic classification.</title>
        <authorList>
            <person name="Goeker M."/>
        </authorList>
    </citation>
    <scope>NUCLEOTIDE SEQUENCE [LARGE SCALE GENOMIC DNA]</scope>
    <source>
        <strain evidence="1 2">DSM 25799</strain>
    </source>
</reference>
<name>A0A7W8CYX6_9FIRM</name>
<dbReference type="GO" id="GO:0016740">
    <property type="term" value="F:transferase activity"/>
    <property type="evidence" value="ECO:0007669"/>
    <property type="project" value="UniProtKB-KW"/>
</dbReference>
<comment type="caution">
    <text evidence="1">The sequence shown here is derived from an EMBL/GenBank/DDBJ whole genome shotgun (WGS) entry which is preliminary data.</text>
</comment>
<dbReference type="Proteomes" id="UP000539953">
    <property type="component" value="Unassembled WGS sequence"/>
</dbReference>
<evidence type="ECO:0000313" key="1">
    <source>
        <dbReference type="EMBL" id="MBB5182525.1"/>
    </source>
</evidence>
<dbReference type="AlphaFoldDB" id="A0A7W8CYX6"/>
<evidence type="ECO:0000313" key="2">
    <source>
        <dbReference type="Proteomes" id="UP000539953"/>
    </source>
</evidence>
<organism evidence="1 2">
    <name type="scientific">Catenisphaera adipataccumulans</name>
    <dbReference type="NCBI Taxonomy" id="700500"/>
    <lineage>
        <taxon>Bacteria</taxon>
        <taxon>Bacillati</taxon>
        <taxon>Bacillota</taxon>
        <taxon>Erysipelotrichia</taxon>
        <taxon>Erysipelotrichales</taxon>
        <taxon>Erysipelotrichaceae</taxon>
        <taxon>Catenisphaera</taxon>
    </lineage>
</organism>
<keyword evidence="2" id="KW-1185">Reference proteome</keyword>
<accession>A0A7W8CYX6</accession>
<protein>
    <submittedName>
        <fullName evidence="1">L-asparaginase/Glu-tRNA(Gln) amidotransferase subunit D</fullName>
    </submittedName>
</protein>
<sequence length="146" mass="16394">MNYTVLVRIDEQDPFDLSAFDEDERCVQIVAVGTDEQIVRRAAHPRGKTVYVVAKGNAHENLLNGLKAVTQENTIVCRNRQTDRASIDRLLEALSQYPAIDGGACRAFDTRLLMFCLQSAMEKHEKFENYGDVVALYDTPMQPISG</sequence>